<dbReference type="Proteomes" id="UP000823674">
    <property type="component" value="Chromosome A07"/>
</dbReference>
<feature type="compositionally biased region" description="Basic and acidic residues" evidence="1">
    <location>
        <begin position="901"/>
        <end position="910"/>
    </location>
</feature>
<sequence length="1191" mass="136372">MKQLVGFNLQNCPITVPAHSHSAKTRSVGDVPWGSAPGKTDMHGLIIGSSNDICSLFDSYLVNHEASTHEITWRMFSTKLRSSSKKNQIKRSSYVIVMLFTNQVIFSSREFRPPEKLEMANFLSDEPTVNSIMPKVIIHVLNVQKSIGLDGFQKDSKTSLFSPNGETDKILAKRKDGFRPGLKGTCLGPYQEYILHLSKSWSWLYEEVVQHILLWISTTCNPINKALEPRNKQIFSILSDLSSYQPYRKSDPYFGSIKWYQSHSSIYDLIQKKKKEKVQSLFCGLVVEEKACWLRRNPAFEVRNTCVGEDQTLESVRFMMFGLQRKSNKEKPQRNSNSQTPFKYPLNYFDEFVSVQEQPAIRRKTTKDVADPKRQPFQIDVQQICDNLVKGVDKALKDFNKSQKKSTSTRAPVAEPSLFISKKAQGESENHFEELKDFSDSLSIFDESDEELIESLMFCEKDCDLPSLETEFNLDNEQAIVELTVLQPELPSSLVLSPQVFEEEPLDFPHQCPCLDTRICLDDELGPIFDEEDELGPVFDEEATSIISTFMESHLCFDSGTTIAPSSPAPLLHDLQEHCEEPSSLNSLPDMVVKVSTDDVIRFGLDKMKDFFVSKSVFDNLINSLKIIEPDKCLDQSRFQNVNGITYGIILSFDQFLEHNKGFHLLGRPFDLDLQQTDFCAEKSLDSSFRDNGVVLSSDDILVYNTFFEKCLELLINDSQTELKLVCSDVGKDMPILKMNTVVAYLDKILVCNIYFDEHLERLKNVQFVLGKDILICDLNKYLSCTFDPGLLVFVLSIQERQVQPLNESIGRAQQPQIWRSFVVQTGYLGASDRGSVQEGYLNSPKVFCLESNFTRKPTHQGFTEAWNRMKIFTDGEVMNFPNRRFFSPTIREYQISKGDSCPRKNRPEPKPILNEPKVFPQSTSWPNQKHSWPNFKIDKPIFGDQLTCLSLVHVLDDYPKGLDPDLDVLKIEKPFDYFFRRFDVVSLVLLNEQDKHDQFPRREIVVECLRTYVIFSSREFRPPEKLEMANLLSDEPTVNSIMPKVIIHVLNVQKSIGLDGFQKDSKTSLFSPNGETDKILAKRKDGFRPGLKGTCLGPYQEYILHLSKSWSWLYEEVVQYILLWISTTCNPINKALEPRNKADCFPLLLKLVLSFLVRLSPSFDPSFVGPVRHIRQRSKSGSIFGLFRNP</sequence>
<feature type="region of interest" description="Disordered" evidence="1">
    <location>
        <begin position="898"/>
        <end position="927"/>
    </location>
</feature>
<evidence type="ECO:0008006" key="4">
    <source>
        <dbReference type="Google" id="ProtNLM"/>
    </source>
</evidence>
<evidence type="ECO:0000313" key="2">
    <source>
        <dbReference type="EMBL" id="KAG5377662.1"/>
    </source>
</evidence>
<protein>
    <recommendedName>
        <fullName evidence="4">Ubiquitin-like protease family profile domain-containing protein</fullName>
    </recommendedName>
</protein>
<accession>A0ABQ7KT75</accession>
<reference evidence="2 3" key="1">
    <citation type="submission" date="2021-03" db="EMBL/GenBank/DDBJ databases">
        <authorList>
            <person name="King G.J."/>
            <person name="Bancroft I."/>
            <person name="Baten A."/>
            <person name="Bloomfield J."/>
            <person name="Borpatragohain P."/>
            <person name="He Z."/>
            <person name="Irish N."/>
            <person name="Irwin J."/>
            <person name="Liu K."/>
            <person name="Mauleon R.P."/>
            <person name="Moore J."/>
            <person name="Morris R."/>
            <person name="Ostergaard L."/>
            <person name="Wang B."/>
            <person name="Wells R."/>
        </authorList>
    </citation>
    <scope>NUCLEOTIDE SEQUENCE [LARGE SCALE GENOMIC DNA]</scope>
    <source>
        <strain evidence="2">R-o-18</strain>
        <tissue evidence="2">Leaf</tissue>
    </source>
</reference>
<keyword evidence="3" id="KW-1185">Reference proteome</keyword>
<comment type="caution">
    <text evidence="2">The sequence shown here is derived from an EMBL/GenBank/DDBJ whole genome shotgun (WGS) entry which is preliminary data.</text>
</comment>
<dbReference type="EMBL" id="JADBGQ010000009">
    <property type="protein sequence ID" value="KAG5377662.1"/>
    <property type="molecule type" value="Genomic_DNA"/>
</dbReference>
<proteinExistence type="predicted"/>
<gene>
    <name evidence="2" type="primary">A07g500340.1_BraROA</name>
    <name evidence="2" type="ORF">IGI04_025504</name>
</gene>
<organism evidence="2 3">
    <name type="scientific">Brassica rapa subsp. trilocularis</name>
    <dbReference type="NCBI Taxonomy" id="1813537"/>
    <lineage>
        <taxon>Eukaryota</taxon>
        <taxon>Viridiplantae</taxon>
        <taxon>Streptophyta</taxon>
        <taxon>Embryophyta</taxon>
        <taxon>Tracheophyta</taxon>
        <taxon>Spermatophyta</taxon>
        <taxon>Magnoliopsida</taxon>
        <taxon>eudicotyledons</taxon>
        <taxon>Gunneridae</taxon>
        <taxon>Pentapetalae</taxon>
        <taxon>rosids</taxon>
        <taxon>malvids</taxon>
        <taxon>Brassicales</taxon>
        <taxon>Brassicaceae</taxon>
        <taxon>Brassiceae</taxon>
        <taxon>Brassica</taxon>
    </lineage>
</organism>
<evidence type="ECO:0000256" key="1">
    <source>
        <dbReference type="SAM" id="MobiDB-lite"/>
    </source>
</evidence>
<evidence type="ECO:0000313" key="3">
    <source>
        <dbReference type="Proteomes" id="UP000823674"/>
    </source>
</evidence>
<name>A0ABQ7KT75_BRACM</name>